<dbReference type="InterPro" id="IPR001509">
    <property type="entry name" value="Epimerase_deHydtase"/>
</dbReference>
<dbReference type="Proteomes" id="UP000537326">
    <property type="component" value="Unassembled WGS sequence"/>
</dbReference>
<dbReference type="InterPro" id="IPR050177">
    <property type="entry name" value="Lipid_A_modif_metabolic_enz"/>
</dbReference>
<evidence type="ECO:0000313" key="3">
    <source>
        <dbReference type="Proteomes" id="UP000537326"/>
    </source>
</evidence>
<dbReference type="CDD" id="cd08946">
    <property type="entry name" value="SDR_e"/>
    <property type="match status" value="1"/>
</dbReference>
<dbReference type="Pfam" id="PF01370">
    <property type="entry name" value="Epimerase"/>
    <property type="match status" value="1"/>
</dbReference>
<protein>
    <submittedName>
        <fullName evidence="2">Nucleoside-diphosphate-sugar epimerase</fullName>
    </submittedName>
</protein>
<dbReference type="RefSeq" id="WP_218842358.1">
    <property type="nucleotide sequence ID" value="NZ_BAAAPP010000004.1"/>
</dbReference>
<sequence>MTLLSEAPVLVTGACGLVGRATVTALRARGLPVVATDLGSRANREHAASLPADRDLAWRWADLTSPEQARGLVKASAPRAVVHLAAVIPPACYASPGVAEAVNVGGTRNLTEAVVDHAPQARFVHASSVAVHGSRNPHRGLGLLGPDTPLAPSDLYGRHKAAAEEVVRAIATPWVVLRLGGVMTTEVSGGNDADTSYFSASLPDDGRIQTVDVRDVARAFAAAVDADVVGEILMIGGDESHRLVQRDIATGYTAALGMDGAVPPGLPGDPDDDTTWFATDWMDTTRAQEALGFQQVSWPRLLEEVREQVGWKRYLLRLVGPPMHALAVRRSPYAGTGRTHADPWGAVERRWPAATS</sequence>
<feature type="domain" description="NAD-dependent epimerase/dehydratase" evidence="1">
    <location>
        <begin position="9"/>
        <end position="191"/>
    </location>
</feature>
<proteinExistence type="predicted"/>
<evidence type="ECO:0000259" key="1">
    <source>
        <dbReference type="Pfam" id="PF01370"/>
    </source>
</evidence>
<comment type="caution">
    <text evidence="2">The sequence shown here is derived from an EMBL/GenBank/DDBJ whole genome shotgun (WGS) entry which is preliminary data.</text>
</comment>
<accession>A0A7Z0C2F7</accession>
<evidence type="ECO:0000313" key="2">
    <source>
        <dbReference type="EMBL" id="NYI09968.1"/>
    </source>
</evidence>
<dbReference type="PANTHER" id="PTHR43245">
    <property type="entry name" value="BIFUNCTIONAL POLYMYXIN RESISTANCE PROTEIN ARNA"/>
    <property type="match status" value="1"/>
</dbReference>
<gene>
    <name evidence="2" type="ORF">BKA05_001483</name>
</gene>
<dbReference type="Gene3D" id="3.40.50.720">
    <property type="entry name" value="NAD(P)-binding Rossmann-like Domain"/>
    <property type="match status" value="1"/>
</dbReference>
<dbReference type="InterPro" id="IPR036291">
    <property type="entry name" value="NAD(P)-bd_dom_sf"/>
</dbReference>
<organism evidence="2 3">
    <name type="scientific">Nocardioides marinus</name>
    <dbReference type="NCBI Taxonomy" id="374514"/>
    <lineage>
        <taxon>Bacteria</taxon>
        <taxon>Bacillati</taxon>
        <taxon>Actinomycetota</taxon>
        <taxon>Actinomycetes</taxon>
        <taxon>Propionibacteriales</taxon>
        <taxon>Nocardioidaceae</taxon>
        <taxon>Nocardioides</taxon>
    </lineage>
</organism>
<keyword evidence="3" id="KW-1185">Reference proteome</keyword>
<dbReference type="SUPFAM" id="SSF51735">
    <property type="entry name" value="NAD(P)-binding Rossmann-fold domains"/>
    <property type="match status" value="1"/>
</dbReference>
<name>A0A7Z0C2F7_9ACTN</name>
<dbReference type="AlphaFoldDB" id="A0A7Z0C2F7"/>
<dbReference type="EMBL" id="JACBZI010000001">
    <property type="protein sequence ID" value="NYI09968.1"/>
    <property type="molecule type" value="Genomic_DNA"/>
</dbReference>
<reference evidence="2 3" key="1">
    <citation type="submission" date="2020-07" db="EMBL/GenBank/DDBJ databases">
        <title>Sequencing the genomes of 1000 actinobacteria strains.</title>
        <authorList>
            <person name="Klenk H.-P."/>
        </authorList>
    </citation>
    <scope>NUCLEOTIDE SEQUENCE [LARGE SCALE GENOMIC DNA]</scope>
    <source>
        <strain evidence="2 3">DSM 18248</strain>
    </source>
</reference>